<evidence type="ECO:0000256" key="32">
    <source>
        <dbReference type="ARBA" id="ARBA00049070"/>
    </source>
</evidence>
<dbReference type="InterPro" id="IPR014190">
    <property type="entry name" value="PTGR1"/>
</dbReference>
<dbReference type="Pfam" id="PF00107">
    <property type="entry name" value="ADH_zinc_N"/>
    <property type="match status" value="1"/>
</dbReference>
<comment type="catalytic activity">
    <reaction evidence="34">
        <text>hexanal + NADP(+) = (E)-hex-2-enal + NADPH + H(+)</text>
        <dbReference type="Rhea" id="RHEA:50776"/>
        <dbReference type="ChEBI" id="CHEBI:15378"/>
        <dbReference type="ChEBI" id="CHEBI:28913"/>
        <dbReference type="ChEBI" id="CHEBI:57783"/>
        <dbReference type="ChEBI" id="CHEBI:58349"/>
        <dbReference type="ChEBI" id="CHEBI:88528"/>
    </reaction>
    <physiologicalReaction direction="right-to-left" evidence="34">
        <dbReference type="Rhea" id="RHEA:50778"/>
    </physiologicalReaction>
</comment>
<keyword evidence="8" id="KW-0644">Prostaglandin metabolism</keyword>
<comment type="subcellular location">
    <subcellularLocation>
        <location evidence="1">Cytoplasm</location>
    </subcellularLocation>
</comment>
<sequence>MKCKKFILKNHFDGMPKKTDFKLMEEDLPPLKDGDVLFEAVFLSVDPYMRAVSSKLPIGITMIGAQVARVKESKHPDFKVGDNVVGQFGWRTHTVANPDEVVSGFGEKSRPYILPDFGDVPLSAALGVLGMPGNTAWFGLTKICKPKAGETLVVTAAAGAVGSLVGQIGKILDLKVIGFAGADDKCKMLTEELNFDYAFNYKTRDITEALKEAAPNGVDCYFDNVGGPISSAVMNEMNTFGRVACCGSISAYNADPKNPPLAPVVQNAIVLKQLSLQGFLSSRWKDCWFEGIVQNLEFIKQGKLKFKESVIKGFEKMDEAFLSMFTGDNTGKIVIEV</sequence>
<evidence type="ECO:0000259" key="35">
    <source>
        <dbReference type="SMART" id="SM00829"/>
    </source>
</evidence>
<evidence type="ECO:0000256" key="19">
    <source>
        <dbReference type="ARBA" id="ARBA00033119"/>
    </source>
</evidence>
<comment type="catalytic activity">
    <reaction evidence="26">
        <text>nonan-2-one + NADP(+) = (3E)-nonen-2-one + NADPH + H(+)</text>
        <dbReference type="Rhea" id="RHEA:50616"/>
        <dbReference type="ChEBI" id="CHEBI:15378"/>
        <dbReference type="ChEBI" id="CHEBI:57783"/>
        <dbReference type="ChEBI" id="CHEBI:58349"/>
        <dbReference type="ChEBI" id="CHEBI:77927"/>
        <dbReference type="ChEBI" id="CHEBI:133457"/>
    </reaction>
    <physiologicalReaction direction="right-to-left" evidence="26">
        <dbReference type="Rhea" id="RHEA:50618"/>
    </physiologicalReaction>
</comment>
<dbReference type="SUPFAM" id="SSF51735">
    <property type="entry name" value="NAD(P)-binding Rossmann-fold domains"/>
    <property type="match status" value="1"/>
</dbReference>
<evidence type="ECO:0000256" key="3">
    <source>
        <dbReference type="ARBA" id="ARBA00011852"/>
    </source>
</evidence>
<dbReference type="Gene3D" id="3.40.50.720">
    <property type="entry name" value="NAD(P)-binding Rossmann-like Domain"/>
    <property type="match status" value="1"/>
</dbReference>
<comment type="catalytic activity">
    <reaction evidence="24">
        <text>13,14-dihydro-15-oxo-prostaglandin F1alpha + NADP(+) = 15-oxoprostaglandin F1alpha + NADPH + H(+)</text>
        <dbReference type="Rhea" id="RHEA:50592"/>
        <dbReference type="ChEBI" id="CHEBI:15378"/>
        <dbReference type="ChEBI" id="CHEBI:57783"/>
        <dbReference type="ChEBI" id="CHEBI:58349"/>
        <dbReference type="ChEBI" id="CHEBI:79072"/>
        <dbReference type="ChEBI" id="CHEBI:133411"/>
    </reaction>
    <physiologicalReaction direction="right-to-left" evidence="24">
        <dbReference type="Rhea" id="RHEA:50594"/>
    </physiologicalReaction>
</comment>
<evidence type="ECO:0000256" key="16">
    <source>
        <dbReference type="ARBA" id="ARBA00031851"/>
    </source>
</evidence>
<dbReference type="AlphaFoldDB" id="I6R5N2"/>
<dbReference type="Pfam" id="PF16884">
    <property type="entry name" value="ADH_N_2"/>
    <property type="match status" value="1"/>
</dbReference>
<evidence type="ECO:0000256" key="5">
    <source>
        <dbReference type="ARBA" id="ARBA00012410"/>
    </source>
</evidence>
<dbReference type="EMBL" id="JQ398689">
    <property type="protein sequence ID" value="AFM38202.1"/>
    <property type="molecule type" value="mRNA"/>
</dbReference>
<evidence type="ECO:0000256" key="11">
    <source>
        <dbReference type="ARBA" id="ARBA00022857"/>
    </source>
</evidence>
<dbReference type="SUPFAM" id="SSF50129">
    <property type="entry name" value="GroES-like"/>
    <property type="match status" value="1"/>
</dbReference>
<dbReference type="GO" id="GO:0047522">
    <property type="term" value="F:15-oxoprostaglandin 13-reductase [NAD(P)+] activity"/>
    <property type="evidence" value="ECO:0007669"/>
    <property type="project" value="UniProtKB-EC"/>
</dbReference>
<comment type="catalytic activity">
    <reaction evidence="33">
        <text>an n-alkanal + NADP(+) = an alk-2-enal + NADPH + H(+)</text>
        <dbReference type="Rhea" id="RHEA:13737"/>
        <dbReference type="ChEBI" id="CHEBI:12834"/>
        <dbReference type="ChEBI" id="CHEBI:13757"/>
        <dbReference type="ChEBI" id="CHEBI:15378"/>
        <dbReference type="ChEBI" id="CHEBI:57783"/>
        <dbReference type="ChEBI" id="CHEBI:58349"/>
        <dbReference type="EC" id="1.3.1.74"/>
    </reaction>
    <physiologicalReaction direction="right-to-left" evidence="33">
        <dbReference type="Rhea" id="RHEA:13739"/>
    </physiologicalReaction>
</comment>
<evidence type="ECO:0000256" key="20">
    <source>
        <dbReference type="ARBA" id="ARBA00047461"/>
    </source>
</evidence>
<evidence type="ECO:0000256" key="25">
    <source>
        <dbReference type="ARBA" id="ARBA00047903"/>
    </source>
</evidence>
<dbReference type="InterPro" id="IPR041694">
    <property type="entry name" value="ADH_N_2"/>
</dbReference>
<proteinExistence type="evidence at transcript level"/>
<evidence type="ECO:0000256" key="4">
    <source>
        <dbReference type="ARBA" id="ARBA00011981"/>
    </source>
</evidence>
<dbReference type="EC" id="1.3.1.48" evidence="4"/>
<evidence type="ECO:0000256" key="6">
    <source>
        <dbReference type="ARBA" id="ARBA00020651"/>
    </source>
</evidence>
<evidence type="ECO:0000256" key="34">
    <source>
        <dbReference type="ARBA" id="ARBA00049368"/>
    </source>
</evidence>
<keyword evidence="11" id="KW-0521">NADP</keyword>
<evidence type="ECO:0000256" key="24">
    <source>
        <dbReference type="ARBA" id="ARBA00047878"/>
    </source>
</evidence>
<evidence type="ECO:0000256" key="33">
    <source>
        <dbReference type="ARBA" id="ARBA00049179"/>
    </source>
</evidence>
<evidence type="ECO:0000256" key="9">
    <source>
        <dbReference type="ARBA" id="ARBA00022553"/>
    </source>
</evidence>
<keyword evidence="7" id="KW-0963">Cytoplasm</keyword>
<dbReference type="PANTHER" id="PTHR43205:SF7">
    <property type="entry name" value="PROSTAGLANDIN REDUCTASE 1"/>
    <property type="match status" value="1"/>
</dbReference>
<dbReference type="GO" id="GO:0032440">
    <property type="term" value="F:2-alkenal reductase [NAD(P)H] activity"/>
    <property type="evidence" value="ECO:0007669"/>
    <property type="project" value="UniProtKB-EC"/>
</dbReference>
<dbReference type="InterPro" id="IPR045010">
    <property type="entry name" value="MDR_fam"/>
</dbReference>
<comment type="catalytic activity">
    <reaction evidence="21">
        <text>decanal + NADP(+) = (2E)-decenal + NADPH + H(+)</text>
        <dbReference type="Rhea" id="RHEA:50612"/>
        <dbReference type="ChEBI" id="CHEBI:15378"/>
        <dbReference type="ChEBI" id="CHEBI:31457"/>
        <dbReference type="ChEBI" id="CHEBI:57783"/>
        <dbReference type="ChEBI" id="CHEBI:58349"/>
        <dbReference type="ChEBI" id="CHEBI:133455"/>
    </reaction>
    <physiologicalReaction direction="right-to-left" evidence="21">
        <dbReference type="Rhea" id="RHEA:50614"/>
    </physiologicalReaction>
</comment>
<dbReference type="InterPro" id="IPR011032">
    <property type="entry name" value="GroES-like_sf"/>
</dbReference>
<comment type="subunit">
    <text evidence="3">Monomer or homodimer.</text>
</comment>
<evidence type="ECO:0000256" key="12">
    <source>
        <dbReference type="ARBA" id="ARBA00022990"/>
    </source>
</evidence>
<comment type="catalytic activity">
    <reaction evidence="25">
        <text>dodecanal + NADP(+) = (2E)-dodecenal + NADPH + H(+)</text>
        <dbReference type="Rhea" id="RHEA:50784"/>
        <dbReference type="ChEBI" id="CHEBI:15378"/>
        <dbReference type="ChEBI" id="CHEBI:27836"/>
        <dbReference type="ChEBI" id="CHEBI:57783"/>
        <dbReference type="ChEBI" id="CHEBI:58349"/>
        <dbReference type="ChEBI" id="CHEBI:133741"/>
    </reaction>
    <physiologicalReaction direction="right-to-left" evidence="25">
        <dbReference type="Rhea" id="RHEA:50786"/>
    </physiologicalReaction>
</comment>
<comment type="catalytic activity">
    <reaction evidence="32">
        <text>13,14-dihydro-15-oxo-prostaglandin E1 + NADP(+) = 15-oxoprostaglandin E1 + NADPH + H(+)</text>
        <dbReference type="Rhea" id="RHEA:50584"/>
        <dbReference type="ChEBI" id="CHEBI:15378"/>
        <dbReference type="ChEBI" id="CHEBI:57401"/>
        <dbReference type="ChEBI" id="CHEBI:57783"/>
        <dbReference type="ChEBI" id="CHEBI:58349"/>
        <dbReference type="ChEBI" id="CHEBI:133408"/>
    </reaction>
    <physiologicalReaction direction="right-to-left" evidence="32">
        <dbReference type="Rhea" id="RHEA:50586"/>
    </physiologicalReaction>
</comment>
<organism evidence="36">
    <name type="scientific">Anasa tristis</name>
    <name type="common">Squash bug</name>
    <dbReference type="NCBI Taxonomy" id="236421"/>
    <lineage>
        <taxon>Eukaryota</taxon>
        <taxon>Metazoa</taxon>
        <taxon>Ecdysozoa</taxon>
        <taxon>Arthropoda</taxon>
        <taxon>Hexapoda</taxon>
        <taxon>Insecta</taxon>
        <taxon>Pterygota</taxon>
        <taxon>Neoptera</taxon>
        <taxon>Paraneoptera</taxon>
        <taxon>Hemiptera</taxon>
        <taxon>Heteroptera</taxon>
        <taxon>Panheteroptera</taxon>
        <taxon>Pentatomomorpha</taxon>
        <taxon>Coreoidea</taxon>
        <taxon>Coreidae</taxon>
        <taxon>Coreinae</taxon>
        <taxon>Anasa</taxon>
    </lineage>
</organism>
<dbReference type="EC" id="1.3.1.74" evidence="5"/>
<comment type="catalytic activity">
    <reaction evidence="31">
        <text>(5S,12S)-dihydroxy-(6E,10E,12E,14Z)-eicosatetraenoate + NADP(+) = 12-oxo-(5S)-hydroxy-(6E,8E,10E,14Z)-eicosatetraenoate + NADPH + H(+)</text>
        <dbReference type="Rhea" id="RHEA:51212"/>
        <dbReference type="ChEBI" id="CHEBI:15378"/>
        <dbReference type="ChEBI" id="CHEBI:57783"/>
        <dbReference type="ChEBI" id="CHEBI:58349"/>
        <dbReference type="ChEBI" id="CHEBI:133974"/>
        <dbReference type="ChEBI" id="CHEBI:133975"/>
    </reaction>
    <physiologicalReaction direction="left-to-right" evidence="31">
        <dbReference type="Rhea" id="RHEA:51213"/>
    </physiologicalReaction>
</comment>
<evidence type="ECO:0000256" key="15">
    <source>
        <dbReference type="ARBA" id="ARBA00023278"/>
    </source>
</evidence>
<comment type="catalytic activity">
    <reaction evidence="20">
        <text>octanal + NADP(+) = (2E)-octenal + NADPH + H(+)</text>
        <dbReference type="Rhea" id="RHEA:50780"/>
        <dbReference type="ChEBI" id="CHEBI:15378"/>
        <dbReference type="ChEBI" id="CHEBI:17935"/>
        <dbReference type="ChEBI" id="CHEBI:57783"/>
        <dbReference type="ChEBI" id="CHEBI:58349"/>
        <dbReference type="ChEBI" id="CHEBI:61748"/>
    </reaction>
    <physiologicalReaction direction="right-to-left" evidence="20">
        <dbReference type="Rhea" id="RHEA:50782"/>
    </physiologicalReaction>
</comment>
<comment type="catalytic activity">
    <reaction evidence="27">
        <text>13,14-dihydro-15-oxo-PGF2alpha + NADP(+) = 15-oxoprostaglandin F2alpha + NADPH + H(+)</text>
        <dbReference type="Rhea" id="RHEA:50588"/>
        <dbReference type="ChEBI" id="CHEBI:15378"/>
        <dbReference type="ChEBI" id="CHEBI:57783"/>
        <dbReference type="ChEBI" id="CHEBI:58349"/>
        <dbReference type="ChEBI" id="CHEBI:133374"/>
        <dbReference type="ChEBI" id="CHEBI:133409"/>
    </reaction>
    <physiologicalReaction direction="right-to-left" evidence="27">
        <dbReference type="Rhea" id="RHEA:50590"/>
    </physiologicalReaction>
</comment>
<dbReference type="InterPro" id="IPR013149">
    <property type="entry name" value="ADH-like_C"/>
</dbReference>
<evidence type="ECO:0000256" key="21">
    <source>
        <dbReference type="ARBA" id="ARBA00047617"/>
    </source>
</evidence>
<evidence type="ECO:0000256" key="1">
    <source>
        <dbReference type="ARBA" id="ARBA00004496"/>
    </source>
</evidence>
<keyword evidence="15" id="KW-0379">Hydroxylation</keyword>
<dbReference type="SMART" id="SM00829">
    <property type="entry name" value="PKS_ER"/>
    <property type="match status" value="1"/>
</dbReference>
<keyword evidence="13" id="KW-0560">Oxidoreductase</keyword>
<evidence type="ECO:0000256" key="29">
    <source>
        <dbReference type="ARBA" id="ARBA00048591"/>
    </source>
</evidence>
<evidence type="ECO:0000256" key="23">
    <source>
        <dbReference type="ARBA" id="ARBA00047871"/>
    </source>
</evidence>
<dbReference type="Gene3D" id="3.90.180.10">
    <property type="entry name" value="Medium-chain alcohol dehydrogenases, catalytic domain"/>
    <property type="match status" value="1"/>
</dbReference>
<keyword evidence="10" id="KW-0276">Fatty acid metabolism</keyword>
<comment type="catalytic activity">
    <reaction evidence="28">
        <text>4-hydroxynonanal + NADP(+) = (E)-4-hydroxynon-2-enal + NADPH + H(+)</text>
        <dbReference type="Rhea" id="RHEA:64736"/>
        <dbReference type="ChEBI" id="CHEBI:15378"/>
        <dbReference type="ChEBI" id="CHEBI:57783"/>
        <dbReference type="ChEBI" id="CHEBI:58349"/>
        <dbReference type="ChEBI" id="CHEBI:58968"/>
        <dbReference type="ChEBI" id="CHEBI:156112"/>
    </reaction>
    <physiologicalReaction direction="right-to-left" evidence="28">
        <dbReference type="Rhea" id="RHEA:64738"/>
    </physiologicalReaction>
</comment>
<dbReference type="GO" id="GO:0006693">
    <property type="term" value="P:prostaglandin metabolic process"/>
    <property type="evidence" value="ECO:0007669"/>
    <property type="project" value="UniProtKB-KW"/>
</dbReference>
<dbReference type="CDD" id="cd08294">
    <property type="entry name" value="leukotriene_B4_DH_like"/>
    <property type="match status" value="1"/>
</dbReference>
<keyword evidence="12" id="KW-0007">Acetylation</keyword>
<dbReference type="PANTHER" id="PTHR43205">
    <property type="entry name" value="PROSTAGLANDIN REDUCTASE"/>
    <property type="match status" value="1"/>
</dbReference>
<comment type="catalytic activity">
    <reaction evidence="22">
        <text>pentan-2-one + NADP(+) = (E)-pent-3-en-2-one + NADPH + H(+)</text>
        <dbReference type="Rhea" id="RHEA:50788"/>
        <dbReference type="ChEBI" id="CHEBI:15378"/>
        <dbReference type="ChEBI" id="CHEBI:16472"/>
        <dbReference type="ChEBI" id="CHEBI:57783"/>
        <dbReference type="ChEBI" id="CHEBI:58349"/>
        <dbReference type="ChEBI" id="CHEBI:145276"/>
    </reaction>
    <physiologicalReaction direction="right-to-left" evidence="22">
        <dbReference type="Rhea" id="RHEA:50790"/>
    </physiologicalReaction>
</comment>
<comment type="catalytic activity">
    <reaction evidence="23">
        <text>leukotriene B4 + NADP(+) = 12-oxo-leukotriene B4 + NADPH + H(+)</text>
        <dbReference type="Rhea" id="RHEA:50608"/>
        <dbReference type="ChEBI" id="CHEBI:15378"/>
        <dbReference type="ChEBI" id="CHEBI:57461"/>
        <dbReference type="ChEBI" id="CHEBI:57783"/>
        <dbReference type="ChEBI" id="CHEBI:58349"/>
        <dbReference type="ChEBI" id="CHEBI:133309"/>
    </reaction>
    <physiologicalReaction direction="left-to-right" evidence="23">
        <dbReference type="Rhea" id="RHEA:50609"/>
    </physiologicalReaction>
</comment>
<evidence type="ECO:0000256" key="10">
    <source>
        <dbReference type="ARBA" id="ARBA00022832"/>
    </source>
</evidence>
<comment type="catalytic activity">
    <reaction evidence="30">
        <text>6-trans-leukotriene B4 + NADP(+) = 12-oxo-(5S)-hydroxy-(6E,8E,10E,14Z)-eicosatetraenoate + NADPH + H(+)</text>
        <dbReference type="Rhea" id="RHEA:51204"/>
        <dbReference type="ChEBI" id="CHEBI:15378"/>
        <dbReference type="ChEBI" id="CHEBI:57783"/>
        <dbReference type="ChEBI" id="CHEBI:58349"/>
        <dbReference type="ChEBI" id="CHEBI:90723"/>
        <dbReference type="ChEBI" id="CHEBI:133974"/>
    </reaction>
    <physiologicalReaction direction="left-to-right" evidence="30">
        <dbReference type="Rhea" id="RHEA:51205"/>
    </physiologicalReaction>
</comment>
<evidence type="ECO:0000256" key="27">
    <source>
        <dbReference type="ARBA" id="ARBA00048290"/>
    </source>
</evidence>
<protein>
    <recommendedName>
        <fullName evidence="6">Prostaglandin reductase 1</fullName>
        <ecNumber evidence="4">1.3.1.48</ecNumber>
        <ecNumber evidence="5">1.3.1.74</ecNumber>
    </recommendedName>
    <alternativeName>
        <fullName evidence="19">15-oxoprostaglandin 13-reductase</fullName>
    </alternativeName>
    <alternativeName>
        <fullName evidence="17">Dithiolethione-inducible gene 1 protein</fullName>
    </alternativeName>
    <alternativeName>
        <fullName evidence="16">Leukotriene B4 12-hydroxydehydrogenase</fullName>
    </alternativeName>
    <alternativeName>
        <fullName evidence="18">NAD(P)H-dependent alkenal/one oxidoreductase</fullName>
    </alternativeName>
</protein>
<dbReference type="FunFam" id="3.40.50.720:FF:000121">
    <property type="entry name" value="Prostaglandin reductase 2"/>
    <property type="match status" value="1"/>
</dbReference>
<evidence type="ECO:0000313" key="36">
    <source>
        <dbReference type="EMBL" id="AFM38202.1"/>
    </source>
</evidence>
<evidence type="ECO:0000256" key="26">
    <source>
        <dbReference type="ARBA" id="ARBA00048066"/>
    </source>
</evidence>
<keyword evidence="9" id="KW-0597">Phosphoprotein</keyword>
<evidence type="ECO:0000256" key="31">
    <source>
        <dbReference type="ARBA" id="ARBA00049068"/>
    </source>
</evidence>
<evidence type="ECO:0000256" key="28">
    <source>
        <dbReference type="ARBA" id="ARBA00048387"/>
    </source>
</evidence>
<feature type="domain" description="Enoyl reductase (ER)" evidence="35">
    <location>
        <begin position="14"/>
        <end position="335"/>
    </location>
</feature>
<dbReference type="InterPro" id="IPR036291">
    <property type="entry name" value="NAD(P)-bd_dom_sf"/>
</dbReference>
<evidence type="ECO:0000256" key="7">
    <source>
        <dbReference type="ARBA" id="ARBA00022490"/>
    </source>
</evidence>
<comment type="similarity">
    <text evidence="2">Belongs to the NADP-dependent oxidoreductase L4BD family.</text>
</comment>
<evidence type="ECO:0000256" key="22">
    <source>
        <dbReference type="ARBA" id="ARBA00047742"/>
    </source>
</evidence>
<dbReference type="GO" id="GO:0005737">
    <property type="term" value="C:cytoplasm"/>
    <property type="evidence" value="ECO:0007669"/>
    <property type="project" value="UniProtKB-SubCell"/>
</dbReference>
<keyword evidence="14" id="KW-0443">Lipid metabolism</keyword>
<accession>I6R5N2</accession>
<evidence type="ECO:0000256" key="13">
    <source>
        <dbReference type="ARBA" id="ARBA00023002"/>
    </source>
</evidence>
<reference evidence="36" key="1">
    <citation type="journal article" date="2013" name="Insects">
        <title>Functional Immunomics of the Squash Bug, Anasa tristis (De Geer) (Heteroptera: Coreidae).</title>
        <authorList>
            <person name="Shelby K.S."/>
        </authorList>
    </citation>
    <scope>NUCLEOTIDE SEQUENCE</scope>
</reference>
<evidence type="ECO:0000256" key="18">
    <source>
        <dbReference type="ARBA" id="ARBA00032297"/>
    </source>
</evidence>
<evidence type="ECO:0000256" key="30">
    <source>
        <dbReference type="ARBA" id="ARBA00048953"/>
    </source>
</evidence>
<name>I6R5N2_ANATI</name>
<evidence type="ECO:0000256" key="8">
    <source>
        <dbReference type="ARBA" id="ARBA00022501"/>
    </source>
</evidence>
<comment type="catalytic activity">
    <reaction evidence="29">
        <text>20-hydroxy-leukotriene B4 + NADP(+) = 12-oxo-20-hydroxy-leukotriene B4 + NADPH + H(+)</text>
        <dbReference type="Rhea" id="RHEA:51208"/>
        <dbReference type="ChEBI" id="CHEBI:15378"/>
        <dbReference type="ChEBI" id="CHEBI:57460"/>
        <dbReference type="ChEBI" id="CHEBI:57783"/>
        <dbReference type="ChEBI" id="CHEBI:58349"/>
        <dbReference type="ChEBI" id="CHEBI:133346"/>
    </reaction>
    <physiologicalReaction direction="left-to-right" evidence="29">
        <dbReference type="Rhea" id="RHEA:51209"/>
    </physiologicalReaction>
</comment>
<evidence type="ECO:0000256" key="14">
    <source>
        <dbReference type="ARBA" id="ARBA00023098"/>
    </source>
</evidence>
<evidence type="ECO:0000256" key="17">
    <source>
        <dbReference type="ARBA" id="ARBA00032255"/>
    </source>
</evidence>
<dbReference type="InterPro" id="IPR020843">
    <property type="entry name" value="ER"/>
</dbReference>
<evidence type="ECO:0000256" key="2">
    <source>
        <dbReference type="ARBA" id="ARBA00010460"/>
    </source>
</evidence>